<gene>
    <name evidence="1" type="ORF">OMM_10251</name>
</gene>
<name>A0A1V1P1L5_9BACT</name>
<accession>A0A1V1P1L5</accession>
<evidence type="ECO:0000313" key="2">
    <source>
        <dbReference type="Proteomes" id="UP000189670"/>
    </source>
</evidence>
<comment type="caution">
    <text evidence="1">The sequence shown here is derived from an EMBL/GenBank/DDBJ whole genome shotgun (WGS) entry which is preliminary data.</text>
</comment>
<organism evidence="1 2">
    <name type="scientific">Candidatus Magnetoglobus multicellularis str. Araruama</name>
    <dbReference type="NCBI Taxonomy" id="890399"/>
    <lineage>
        <taxon>Bacteria</taxon>
        <taxon>Pseudomonadati</taxon>
        <taxon>Thermodesulfobacteriota</taxon>
        <taxon>Desulfobacteria</taxon>
        <taxon>Desulfobacterales</taxon>
        <taxon>Desulfobacteraceae</taxon>
        <taxon>Candidatus Magnetoglobus</taxon>
    </lineage>
</organism>
<reference evidence="2" key="1">
    <citation type="submission" date="2012-11" db="EMBL/GenBank/DDBJ databases">
        <authorList>
            <person name="Lucero-Rivera Y.E."/>
            <person name="Tovar-Ramirez D."/>
        </authorList>
    </citation>
    <scope>NUCLEOTIDE SEQUENCE [LARGE SCALE GENOMIC DNA]</scope>
    <source>
        <strain evidence="2">Araruama</strain>
    </source>
</reference>
<dbReference type="EMBL" id="ATBP01000858">
    <property type="protein sequence ID" value="ETR68701.1"/>
    <property type="molecule type" value="Genomic_DNA"/>
</dbReference>
<sequence length="89" mass="10903">MLWSDIRMLYPDKWLIIEALDAFTNEDNQRKLNDIGIIDICSNNISVMKSYKDFHKQYPEREFYFVHTNKEDLDIREKRWVGIRRGYEN</sequence>
<proteinExistence type="predicted"/>
<dbReference type="AlphaFoldDB" id="A0A1V1P1L5"/>
<dbReference type="Proteomes" id="UP000189670">
    <property type="component" value="Unassembled WGS sequence"/>
</dbReference>
<protein>
    <submittedName>
        <fullName evidence="1">Uncharacterized protein</fullName>
    </submittedName>
</protein>
<evidence type="ECO:0000313" key="1">
    <source>
        <dbReference type="EMBL" id="ETR68701.1"/>
    </source>
</evidence>